<feature type="transmembrane region" description="Helical" evidence="5">
    <location>
        <begin position="96"/>
        <end position="116"/>
    </location>
</feature>
<sequence>MYEEHHRPRNRDSGCLRFFRALLMGMNILLTAGAVAGLAVGLLERSTMEATLKELCPSCHTMFIAYIVVFSALLGFSLLGFFALCTRNIFLRVVYFVYLFLLFFGAFGISIAYVLVSTNRVNMEASWNKATITNPDEMCSLELQFHCSGWSMLCNTSQAKDTLLLTRRDGLPLIAGGEQRVPMTHADPTDKVFCPACSENDQTQINKYNNTCESVVLGTIKQHMKEVLPIGLSITGLALIGMAVTCLLQCETNRDEYYGVRYYRM</sequence>
<proteinExistence type="predicted"/>
<dbReference type="InterPro" id="IPR018499">
    <property type="entry name" value="Tetraspanin/Peripherin"/>
</dbReference>
<keyword evidence="4 5" id="KW-0472">Membrane</keyword>
<organism evidence="6 7">
    <name type="scientific">Trypanosoma rangeli</name>
    <dbReference type="NCBI Taxonomy" id="5698"/>
    <lineage>
        <taxon>Eukaryota</taxon>
        <taxon>Discoba</taxon>
        <taxon>Euglenozoa</taxon>
        <taxon>Kinetoplastea</taxon>
        <taxon>Metakinetoplastina</taxon>
        <taxon>Trypanosomatida</taxon>
        <taxon>Trypanosomatidae</taxon>
        <taxon>Trypanosoma</taxon>
        <taxon>Herpetosoma</taxon>
    </lineage>
</organism>
<dbReference type="VEuPathDB" id="TriTrypDB:TRSC58_02533"/>
<keyword evidence="2 5" id="KW-0812">Transmembrane</keyword>
<dbReference type="Proteomes" id="UP000283634">
    <property type="component" value="Unassembled WGS sequence"/>
</dbReference>
<dbReference type="Pfam" id="PF00335">
    <property type="entry name" value="Tetraspanin"/>
    <property type="match status" value="1"/>
</dbReference>
<evidence type="ECO:0000313" key="7">
    <source>
        <dbReference type="Proteomes" id="UP000283634"/>
    </source>
</evidence>
<name>A0A422MSJ8_TRYRA</name>
<comment type="subcellular location">
    <subcellularLocation>
        <location evidence="1">Membrane</location>
        <topology evidence="1">Multi-pass membrane protein</topology>
    </subcellularLocation>
</comment>
<dbReference type="AlphaFoldDB" id="A0A422MSJ8"/>
<dbReference type="OrthoDB" id="252363at2759"/>
<evidence type="ECO:0000256" key="2">
    <source>
        <dbReference type="ARBA" id="ARBA00022692"/>
    </source>
</evidence>
<keyword evidence="3 5" id="KW-1133">Transmembrane helix</keyword>
<reference evidence="6 7" key="1">
    <citation type="journal article" date="2018" name="BMC Genomics">
        <title>Genomic comparison of Trypanosoma conorhini and Trypanosoma rangeli to Trypanosoma cruzi strains of high and low virulence.</title>
        <authorList>
            <person name="Bradwell K.R."/>
            <person name="Koparde V.N."/>
            <person name="Matveyev A.V."/>
            <person name="Serrano M.G."/>
            <person name="Alves J.M."/>
            <person name="Parikh H."/>
            <person name="Huang B."/>
            <person name="Lee V."/>
            <person name="Espinosa-Alvarez O."/>
            <person name="Ortiz P.A."/>
            <person name="Costa-Martins A.G."/>
            <person name="Teixeira M.M."/>
            <person name="Buck G.A."/>
        </authorList>
    </citation>
    <scope>NUCLEOTIDE SEQUENCE [LARGE SCALE GENOMIC DNA]</scope>
    <source>
        <strain evidence="6 7">AM80</strain>
    </source>
</reference>
<dbReference type="GO" id="GO:0016020">
    <property type="term" value="C:membrane"/>
    <property type="evidence" value="ECO:0007669"/>
    <property type="project" value="UniProtKB-SubCell"/>
</dbReference>
<gene>
    <name evidence="6" type="ORF">TraAM80_09931</name>
</gene>
<evidence type="ECO:0000256" key="5">
    <source>
        <dbReference type="SAM" id="Phobius"/>
    </source>
</evidence>
<accession>A0A422MSJ8</accession>
<evidence type="ECO:0000313" key="6">
    <source>
        <dbReference type="EMBL" id="RNE96173.1"/>
    </source>
</evidence>
<evidence type="ECO:0000256" key="1">
    <source>
        <dbReference type="ARBA" id="ARBA00004141"/>
    </source>
</evidence>
<protein>
    <recommendedName>
        <fullName evidence="8">Tetraspanin</fullName>
    </recommendedName>
</protein>
<dbReference type="GeneID" id="40333864"/>
<dbReference type="OMA" id="CATHSTI"/>
<comment type="caution">
    <text evidence="6">The sequence shown here is derived from an EMBL/GenBank/DDBJ whole genome shotgun (WGS) entry which is preliminary data.</text>
</comment>
<evidence type="ECO:0000256" key="3">
    <source>
        <dbReference type="ARBA" id="ARBA00022989"/>
    </source>
</evidence>
<feature type="transmembrane region" description="Helical" evidence="5">
    <location>
        <begin position="63"/>
        <end position="84"/>
    </location>
</feature>
<feature type="transmembrane region" description="Helical" evidence="5">
    <location>
        <begin position="227"/>
        <end position="248"/>
    </location>
</feature>
<dbReference type="RefSeq" id="XP_029233560.1">
    <property type="nucleotide sequence ID" value="XM_029386586.1"/>
</dbReference>
<evidence type="ECO:0008006" key="8">
    <source>
        <dbReference type="Google" id="ProtNLM"/>
    </source>
</evidence>
<keyword evidence="7" id="KW-1185">Reference proteome</keyword>
<dbReference type="EMBL" id="MKGL01000733">
    <property type="protein sequence ID" value="RNE96173.1"/>
    <property type="molecule type" value="Genomic_DNA"/>
</dbReference>
<feature type="transmembrane region" description="Helical" evidence="5">
    <location>
        <begin position="21"/>
        <end position="43"/>
    </location>
</feature>
<evidence type="ECO:0000256" key="4">
    <source>
        <dbReference type="ARBA" id="ARBA00023136"/>
    </source>
</evidence>